<feature type="region of interest" description="Disordered" evidence="1">
    <location>
        <begin position="16"/>
        <end position="44"/>
    </location>
</feature>
<protein>
    <submittedName>
        <fullName evidence="2">Uncharacterized protein</fullName>
    </submittedName>
</protein>
<name>A0A6C0C3U0_9ZZZZ</name>
<organism evidence="2">
    <name type="scientific">viral metagenome</name>
    <dbReference type="NCBI Taxonomy" id="1070528"/>
    <lineage>
        <taxon>unclassified sequences</taxon>
        <taxon>metagenomes</taxon>
        <taxon>organismal metagenomes</taxon>
    </lineage>
</organism>
<evidence type="ECO:0000256" key="1">
    <source>
        <dbReference type="SAM" id="MobiDB-lite"/>
    </source>
</evidence>
<dbReference type="AlphaFoldDB" id="A0A6C0C3U0"/>
<reference evidence="2" key="1">
    <citation type="journal article" date="2020" name="Nature">
        <title>Giant virus diversity and host interactions through global metagenomics.</title>
        <authorList>
            <person name="Schulz F."/>
            <person name="Roux S."/>
            <person name="Paez-Espino D."/>
            <person name="Jungbluth S."/>
            <person name="Walsh D.A."/>
            <person name="Denef V.J."/>
            <person name="McMahon K.D."/>
            <person name="Konstantinidis K.T."/>
            <person name="Eloe-Fadrosh E.A."/>
            <person name="Kyrpides N.C."/>
            <person name="Woyke T."/>
        </authorList>
    </citation>
    <scope>NUCLEOTIDE SEQUENCE</scope>
    <source>
        <strain evidence="2">GVMAG-M-3300020182-84</strain>
    </source>
</reference>
<evidence type="ECO:0000313" key="2">
    <source>
        <dbReference type="EMBL" id="QHS98318.1"/>
    </source>
</evidence>
<proteinExistence type="predicted"/>
<feature type="compositionally biased region" description="Basic and acidic residues" evidence="1">
    <location>
        <begin position="28"/>
        <end position="44"/>
    </location>
</feature>
<accession>A0A6C0C3U0</accession>
<dbReference type="EMBL" id="MN739314">
    <property type="protein sequence ID" value="QHS98318.1"/>
    <property type="molecule type" value="Genomic_DNA"/>
</dbReference>
<sequence length="298" mass="34564">MSQQKTIQVSPELMAFSRGKTAKKRKEPKNEIKVKNNNNKKNDTLKRQSLLRMIRKHQEDKYKEYFSKDLRKAQEATPSISNFENSKAFLQNIQSKYNKNETFKNTPSQQIEVPKQPQNEEVAFHANVPNFIQQPKYGCLKNGNLPTYRTAMNKTQKQVIPINNGNSQQTTTNENNTNIQMTQINALRNYNEKRQAERQKRVIRKTFNLGKQKTKPVTTVLVSNKKVRANITMKIQNLKQIDINKIKKDLLKRGLIRVGTITPESVLRKMYETVHSMCGSVQNHNPDNLLYNYLNGGI</sequence>